<name>A0A7J6BS59_9TELE</name>
<evidence type="ECO:0000313" key="15">
    <source>
        <dbReference type="EMBL" id="KAF4097818.1"/>
    </source>
</evidence>
<dbReference type="EMBL" id="JAAMOB010000022">
    <property type="protein sequence ID" value="KAF4097818.1"/>
    <property type="molecule type" value="Genomic_DNA"/>
</dbReference>
<evidence type="ECO:0000256" key="9">
    <source>
        <dbReference type="ARBA" id="ARBA00023034"/>
    </source>
</evidence>
<dbReference type="Proteomes" id="UP000579812">
    <property type="component" value="Unassembled WGS sequence"/>
</dbReference>
<dbReference type="PANTHER" id="PTHR11214">
    <property type="entry name" value="BETA-1,3-N-ACETYLGLUCOSAMINYLTRANSFERASE"/>
    <property type="match status" value="1"/>
</dbReference>
<comment type="caution">
    <text evidence="15">The sequence shown here is derived from an EMBL/GenBank/DDBJ whole genome shotgun (WGS) entry which is preliminary data.</text>
</comment>
<evidence type="ECO:0000256" key="6">
    <source>
        <dbReference type="ARBA" id="ARBA00022692"/>
    </source>
</evidence>
<evidence type="ECO:0000256" key="1">
    <source>
        <dbReference type="ARBA" id="ARBA00004323"/>
    </source>
</evidence>
<keyword evidence="5" id="KW-0808">Transferase</keyword>
<evidence type="ECO:0000256" key="7">
    <source>
        <dbReference type="ARBA" id="ARBA00022968"/>
    </source>
</evidence>
<dbReference type="GO" id="GO:0008499">
    <property type="term" value="F:N-acetyl-beta-D-glucosaminide beta-(1,3)-galactosyltransferase activity"/>
    <property type="evidence" value="ECO:0007669"/>
    <property type="project" value="TreeGrafter"/>
</dbReference>
<keyword evidence="6 14" id="KW-0812">Transmembrane</keyword>
<keyword evidence="4" id="KW-0328">Glycosyltransferase</keyword>
<dbReference type="GO" id="GO:0000139">
    <property type="term" value="C:Golgi membrane"/>
    <property type="evidence" value="ECO:0007669"/>
    <property type="project" value="UniProtKB-SubCell"/>
</dbReference>
<dbReference type="Gene3D" id="3.90.550.50">
    <property type="match status" value="2"/>
</dbReference>
<dbReference type="Pfam" id="PF01762">
    <property type="entry name" value="Galactosyl_T"/>
    <property type="match status" value="2"/>
</dbReference>
<proteinExistence type="inferred from homology"/>
<feature type="region of interest" description="Disordered" evidence="13">
    <location>
        <begin position="324"/>
        <end position="356"/>
    </location>
</feature>
<accession>A0A7J6BS59</accession>
<evidence type="ECO:0000256" key="3">
    <source>
        <dbReference type="ARBA" id="ARBA00008661"/>
    </source>
</evidence>
<comment type="subcellular location">
    <subcellularLocation>
        <location evidence="1">Golgi apparatus membrane</location>
        <topology evidence="1">Single-pass type II membrane protein</topology>
    </subcellularLocation>
</comment>
<dbReference type="AlphaFoldDB" id="A0A7J6BS59"/>
<feature type="compositionally biased region" description="Polar residues" evidence="13">
    <location>
        <begin position="339"/>
        <end position="348"/>
    </location>
</feature>
<keyword evidence="11 14" id="KW-0472">Membrane</keyword>
<dbReference type="GO" id="GO:0006493">
    <property type="term" value="P:protein O-linked glycosylation"/>
    <property type="evidence" value="ECO:0007669"/>
    <property type="project" value="TreeGrafter"/>
</dbReference>
<evidence type="ECO:0000313" key="16">
    <source>
        <dbReference type="Proteomes" id="UP000579812"/>
    </source>
</evidence>
<comment type="pathway">
    <text evidence="2">Protein modification; protein glycosylation.</text>
</comment>
<evidence type="ECO:0000256" key="4">
    <source>
        <dbReference type="ARBA" id="ARBA00022676"/>
    </source>
</evidence>
<keyword evidence="16" id="KW-1185">Reference proteome</keyword>
<evidence type="ECO:0008006" key="17">
    <source>
        <dbReference type="Google" id="ProtNLM"/>
    </source>
</evidence>
<dbReference type="FunFam" id="3.90.550.50:FF:000001">
    <property type="entry name" value="Hexosyltransferase"/>
    <property type="match status" value="2"/>
</dbReference>
<keyword evidence="8 14" id="KW-1133">Transmembrane helix</keyword>
<dbReference type="GO" id="GO:0006629">
    <property type="term" value="P:lipid metabolic process"/>
    <property type="evidence" value="ECO:0007669"/>
    <property type="project" value="UniProtKB-KW"/>
</dbReference>
<reference evidence="15 16" key="1">
    <citation type="submission" date="2020-04" db="EMBL/GenBank/DDBJ databases">
        <title>Chromosome-level genome assembly of a cyprinid fish Onychostoma macrolepis by integration of Nanopore Sequencing, Bionano and Hi-C technology.</title>
        <authorList>
            <person name="Wang D."/>
        </authorList>
    </citation>
    <scope>NUCLEOTIDE SEQUENCE [LARGE SCALE GENOMIC DNA]</scope>
    <source>
        <strain evidence="15">SWU-2019</strain>
        <tissue evidence="15">Muscle</tissue>
    </source>
</reference>
<dbReference type="InterPro" id="IPR002659">
    <property type="entry name" value="Glyco_trans_31"/>
</dbReference>
<evidence type="ECO:0000256" key="11">
    <source>
        <dbReference type="ARBA" id="ARBA00023136"/>
    </source>
</evidence>
<evidence type="ECO:0000256" key="14">
    <source>
        <dbReference type="SAM" id="Phobius"/>
    </source>
</evidence>
<keyword evidence="12" id="KW-0325">Glycoprotein</keyword>
<dbReference type="PANTHER" id="PTHR11214:SF115">
    <property type="entry name" value="HEXOSYLTRANSFERASE"/>
    <property type="match status" value="1"/>
</dbReference>
<protein>
    <recommendedName>
        <fullName evidence="17">Hexosyltransferase</fullName>
    </recommendedName>
</protein>
<gene>
    <name evidence="15" type="ORF">G5714_021826</name>
</gene>
<evidence type="ECO:0000256" key="12">
    <source>
        <dbReference type="ARBA" id="ARBA00023180"/>
    </source>
</evidence>
<comment type="similarity">
    <text evidence="3">Belongs to the glycosyltransferase 31 family.</text>
</comment>
<feature type="transmembrane region" description="Helical" evidence="14">
    <location>
        <begin position="302"/>
        <end position="319"/>
    </location>
</feature>
<evidence type="ECO:0000256" key="10">
    <source>
        <dbReference type="ARBA" id="ARBA00023098"/>
    </source>
</evidence>
<keyword evidence="10" id="KW-0443">Lipid metabolism</keyword>
<keyword evidence="9" id="KW-0333">Golgi apparatus</keyword>
<evidence type="ECO:0000256" key="2">
    <source>
        <dbReference type="ARBA" id="ARBA00004922"/>
    </source>
</evidence>
<sequence length="642" mass="73878">MAKKTGNPHVAYPQNYRFILDQPHKCEQQKPFMVIIVPVAPQNIEARNAIRITWGSEELVRDKLVLVLFLLGSQSGNETLQEQLQNESEEYQDLLQSNFLDSYRNLTIKTLVMMEWLNRNCPQASYGAKVDADVLLNMKNLLHMLVSLKSLQRNYITGLVLSGNTVLRDPSSKFFVPHEVYPKPRYPPYPLGMCYIFSMDLPEKILHISRHIKPIFIEDAYLGMCLKSLGIAPKKPPNIGQNIDLDALLDSLIELKCWAWLSKRQERETQKHASQTRFRGVHLVSPRLVCVSSRQMSYNKSFLVFLLVPGTALLLYLCYSPMTSGQNKKEPQIYPLPKRQNTTASSKDPVNEEPEIDTVQEEPGLYHVAYPRKYKFIIDQPTICEQQKPFMVIMVPVPPWDAEARSGIRRTWGGEKLIGDKVVLVLFIMGLHSGNDQETLQQKLQNESQQYQDLLQSNFLDSYKNLTIKTMMMMEWLNRSCQQAFFAVKVDADVLINMNNLINMLVSLNPVPTNYMTGLVWYGNVVIRNPFNKFYVPYDVYPRDTYPPYPLGMCYIISLDLPQKFIQESKHIKPIFIEDAHLGICLERLGIVPTNPPNIEQFVVTPPQYSRCYYSGLIAILTDNTNQMTTYWKDIHSTSNPC</sequence>
<keyword evidence="7" id="KW-0735">Signal-anchor</keyword>
<organism evidence="15 16">
    <name type="scientific">Onychostoma macrolepis</name>
    <dbReference type="NCBI Taxonomy" id="369639"/>
    <lineage>
        <taxon>Eukaryota</taxon>
        <taxon>Metazoa</taxon>
        <taxon>Chordata</taxon>
        <taxon>Craniata</taxon>
        <taxon>Vertebrata</taxon>
        <taxon>Euteleostomi</taxon>
        <taxon>Actinopterygii</taxon>
        <taxon>Neopterygii</taxon>
        <taxon>Teleostei</taxon>
        <taxon>Ostariophysi</taxon>
        <taxon>Cypriniformes</taxon>
        <taxon>Cyprinidae</taxon>
        <taxon>Acrossocheilinae</taxon>
        <taxon>Onychostoma</taxon>
    </lineage>
</organism>
<evidence type="ECO:0000256" key="8">
    <source>
        <dbReference type="ARBA" id="ARBA00022989"/>
    </source>
</evidence>
<evidence type="ECO:0000256" key="13">
    <source>
        <dbReference type="SAM" id="MobiDB-lite"/>
    </source>
</evidence>
<evidence type="ECO:0000256" key="5">
    <source>
        <dbReference type="ARBA" id="ARBA00022679"/>
    </source>
</evidence>